<dbReference type="AlphaFoldDB" id="A0A0H5QIX4"/>
<dbReference type="InterPro" id="IPR003959">
    <property type="entry name" value="ATPase_AAA_core"/>
</dbReference>
<dbReference type="InterPro" id="IPR041569">
    <property type="entry name" value="AAA_lid_3"/>
</dbReference>
<dbReference type="EMBL" id="HACM01001613">
    <property type="protein sequence ID" value="CRZ02055.1"/>
    <property type="molecule type" value="Transcribed_RNA"/>
</dbReference>
<dbReference type="FunFam" id="3.40.50.300:FF:001921">
    <property type="entry name" value="AAA ATPase domain-containing protein"/>
    <property type="match status" value="1"/>
</dbReference>
<reference evidence="3" key="1">
    <citation type="submission" date="2015-04" db="EMBL/GenBank/DDBJ databases">
        <title>The genome sequence of the plant pathogenic Rhizarian Plasmodiophora brassicae reveals insights in its biotrophic life cycle and the origin of chitin synthesis.</title>
        <authorList>
            <person name="Schwelm A."/>
            <person name="Fogelqvist J."/>
            <person name="Knaust A."/>
            <person name="Julke S."/>
            <person name="Lilja T."/>
            <person name="Dhandapani V."/>
            <person name="Bonilla-Rosso G."/>
            <person name="Karlsson M."/>
            <person name="Shevchenko A."/>
            <person name="Choi S.R."/>
            <person name="Kim H.G."/>
            <person name="Park J.Y."/>
            <person name="Lim Y.P."/>
            <person name="Ludwig-Muller J."/>
            <person name="Dixelius C."/>
        </authorList>
    </citation>
    <scope>NUCLEOTIDE SEQUENCE</scope>
    <source>
        <tissue evidence="3">Potato root galls</tissue>
    </source>
</reference>
<evidence type="ECO:0000259" key="2">
    <source>
        <dbReference type="SMART" id="SM00382"/>
    </source>
</evidence>
<dbReference type="Pfam" id="PF17862">
    <property type="entry name" value="AAA_lid_3"/>
    <property type="match status" value="1"/>
</dbReference>
<dbReference type="Gene3D" id="1.10.8.60">
    <property type="match status" value="2"/>
</dbReference>
<proteinExistence type="inferred from homology"/>
<organism evidence="3">
    <name type="scientific">Spongospora subterranea</name>
    <dbReference type="NCBI Taxonomy" id="70186"/>
    <lineage>
        <taxon>Eukaryota</taxon>
        <taxon>Sar</taxon>
        <taxon>Rhizaria</taxon>
        <taxon>Endomyxa</taxon>
        <taxon>Phytomyxea</taxon>
        <taxon>Plasmodiophorida</taxon>
        <taxon>Plasmodiophoridae</taxon>
        <taxon>Spongospora</taxon>
    </lineage>
</organism>
<protein>
    <recommendedName>
        <fullName evidence="2">AAA+ ATPase domain-containing protein</fullName>
    </recommendedName>
</protein>
<dbReference type="GO" id="GO:0005524">
    <property type="term" value="F:ATP binding"/>
    <property type="evidence" value="ECO:0007669"/>
    <property type="project" value="UniProtKB-KW"/>
</dbReference>
<feature type="non-terminal residue" evidence="3">
    <location>
        <position position="1"/>
    </location>
</feature>
<dbReference type="PANTHER" id="PTHR23077">
    <property type="entry name" value="AAA-FAMILY ATPASE"/>
    <property type="match status" value="1"/>
</dbReference>
<keyword evidence="1" id="KW-0067">ATP-binding</keyword>
<dbReference type="GO" id="GO:0016887">
    <property type="term" value="F:ATP hydrolysis activity"/>
    <property type="evidence" value="ECO:0007669"/>
    <property type="project" value="InterPro"/>
</dbReference>
<feature type="domain" description="AAA+ ATPase" evidence="2">
    <location>
        <begin position="183"/>
        <end position="316"/>
    </location>
</feature>
<accession>A0A0H5QIX4</accession>
<dbReference type="InterPro" id="IPR050168">
    <property type="entry name" value="AAA_ATPase_domain"/>
</dbReference>
<evidence type="ECO:0000256" key="1">
    <source>
        <dbReference type="RuleBase" id="RU003651"/>
    </source>
</evidence>
<feature type="domain" description="AAA+ ATPase" evidence="2">
    <location>
        <begin position="434"/>
        <end position="571"/>
    </location>
</feature>
<dbReference type="Pfam" id="PF00004">
    <property type="entry name" value="AAA"/>
    <property type="match status" value="2"/>
</dbReference>
<dbReference type="Gene3D" id="3.40.50.300">
    <property type="entry name" value="P-loop containing nucleotide triphosphate hydrolases"/>
    <property type="match status" value="2"/>
</dbReference>
<evidence type="ECO:0000313" key="3">
    <source>
        <dbReference type="EMBL" id="CRZ02055.1"/>
    </source>
</evidence>
<sequence>VTTVDLVLHCQLRLMRSGDVLIRDGSSISVVTLYDHEPPPAVGDGDRVVDGSRLGLVRKLTVEAIEPSLANIISDIDSQTLACLLAGNVVVPGCILHIGWNGDQPGSLRILCVDGSEDASSQPLRIAAESLISVSCSKSGKPLPFQLKNKALWAQSVCMSLPGHDLAVDHFVQLVWSSWSDSRSCGILIEGGVMGSGSTALSLKLVRESGIPYQIVSVSELFSAKRGQGEALLKQALQRTVRMSPAFLVLENVGSLLNSAQGQRLTLTLIKALDKLQLGKEVVFVVVPIGGLATLVPPSLRRSLRLDLVVRLASPDQEMRKQMISSIVGTALPEFILNRVSRASFGYLPCDLQRLCSEATINAANRGSTTVETLDWEHSLASMRPTSLHNRIVPAPLRPLVDMAGLDGPISQLRLAVLSPLFNPLPYKTLGISPPKGVLLYGPPGVGKTTLALGIASEANATILEARGCDLISAVVGESEQAIRKLFAQARSCSPTIIVIDQIETLAPRRGEVGSQTHDRILSCLLTEMDGISSGSSVVMIIATTSMRHYLDDAILRPGRLDYQIHVTTPNADGRLAILRSYCQALPLSDDVDLEDIANNHTNGFTGADIQGLCSEAAMRSLHRDINAANITKQDFGF</sequence>
<dbReference type="SUPFAM" id="SSF52540">
    <property type="entry name" value="P-loop containing nucleoside triphosphate hydrolases"/>
    <property type="match status" value="2"/>
</dbReference>
<keyword evidence="1" id="KW-0547">Nucleotide-binding</keyword>
<name>A0A0H5QIX4_9EUKA</name>
<dbReference type="InterPro" id="IPR003960">
    <property type="entry name" value="ATPase_AAA_CS"/>
</dbReference>
<dbReference type="InterPro" id="IPR003593">
    <property type="entry name" value="AAA+_ATPase"/>
</dbReference>
<comment type="similarity">
    <text evidence="1">Belongs to the AAA ATPase family.</text>
</comment>
<dbReference type="SMART" id="SM00382">
    <property type="entry name" value="AAA"/>
    <property type="match status" value="2"/>
</dbReference>
<dbReference type="PROSITE" id="PS00674">
    <property type="entry name" value="AAA"/>
    <property type="match status" value="1"/>
</dbReference>
<dbReference type="PANTHER" id="PTHR23077:SF117">
    <property type="entry name" value="AAA+ ATPASE DOMAIN-CONTAINING PROTEIN"/>
    <property type="match status" value="1"/>
</dbReference>
<dbReference type="InterPro" id="IPR027417">
    <property type="entry name" value="P-loop_NTPase"/>
</dbReference>